<accession>A0A518AX75</accession>
<name>A0A518AX75_9BACT</name>
<evidence type="ECO:0000313" key="1">
    <source>
        <dbReference type="EMBL" id="QDU59328.1"/>
    </source>
</evidence>
<protein>
    <recommendedName>
        <fullName evidence="3">HNH endonuclease</fullName>
    </recommendedName>
</protein>
<dbReference type="Proteomes" id="UP000317093">
    <property type="component" value="Chromosome"/>
</dbReference>
<gene>
    <name evidence="1" type="ORF">Pan216_01560</name>
</gene>
<organism evidence="1 2">
    <name type="scientific">Kolteria novifilia</name>
    <dbReference type="NCBI Taxonomy" id="2527975"/>
    <lineage>
        <taxon>Bacteria</taxon>
        <taxon>Pseudomonadati</taxon>
        <taxon>Planctomycetota</taxon>
        <taxon>Planctomycetia</taxon>
        <taxon>Kolteriales</taxon>
        <taxon>Kolteriaceae</taxon>
        <taxon>Kolteria</taxon>
    </lineage>
</organism>
<dbReference type="AlphaFoldDB" id="A0A518AX75"/>
<proteinExistence type="predicted"/>
<reference evidence="1 2" key="1">
    <citation type="submission" date="2019-02" db="EMBL/GenBank/DDBJ databases">
        <title>Deep-cultivation of Planctomycetes and their phenomic and genomic characterization uncovers novel biology.</title>
        <authorList>
            <person name="Wiegand S."/>
            <person name="Jogler M."/>
            <person name="Boedeker C."/>
            <person name="Pinto D."/>
            <person name="Vollmers J."/>
            <person name="Rivas-Marin E."/>
            <person name="Kohn T."/>
            <person name="Peeters S.H."/>
            <person name="Heuer A."/>
            <person name="Rast P."/>
            <person name="Oberbeckmann S."/>
            <person name="Bunk B."/>
            <person name="Jeske O."/>
            <person name="Meyerdierks A."/>
            <person name="Storesund J.E."/>
            <person name="Kallscheuer N."/>
            <person name="Luecker S."/>
            <person name="Lage O.M."/>
            <person name="Pohl T."/>
            <person name="Merkel B.J."/>
            <person name="Hornburger P."/>
            <person name="Mueller R.-W."/>
            <person name="Bruemmer F."/>
            <person name="Labrenz M."/>
            <person name="Spormann A.M."/>
            <person name="Op den Camp H."/>
            <person name="Overmann J."/>
            <person name="Amann R."/>
            <person name="Jetten M.S.M."/>
            <person name="Mascher T."/>
            <person name="Medema M.H."/>
            <person name="Devos D.P."/>
            <person name="Kaster A.-K."/>
            <person name="Ovreas L."/>
            <person name="Rohde M."/>
            <person name="Galperin M.Y."/>
            <person name="Jogler C."/>
        </authorList>
    </citation>
    <scope>NUCLEOTIDE SEQUENCE [LARGE SCALE GENOMIC DNA]</scope>
    <source>
        <strain evidence="1 2">Pan216</strain>
    </source>
</reference>
<dbReference type="CDD" id="cd00085">
    <property type="entry name" value="HNHc"/>
    <property type="match status" value="1"/>
</dbReference>
<evidence type="ECO:0008006" key="3">
    <source>
        <dbReference type="Google" id="ProtNLM"/>
    </source>
</evidence>
<evidence type="ECO:0000313" key="2">
    <source>
        <dbReference type="Proteomes" id="UP000317093"/>
    </source>
</evidence>
<dbReference type="KEGG" id="knv:Pan216_01560"/>
<dbReference type="Gene3D" id="1.10.30.50">
    <property type="match status" value="1"/>
</dbReference>
<dbReference type="InterPro" id="IPR003615">
    <property type="entry name" value="HNH_nuc"/>
</dbReference>
<keyword evidence="2" id="KW-1185">Reference proteome</keyword>
<dbReference type="EMBL" id="CP036279">
    <property type="protein sequence ID" value="QDU59328.1"/>
    <property type="molecule type" value="Genomic_DNA"/>
</dbReference>
<sequence>MLPTDRIGQYRFEHILLSVNQFRKLNAEHRQKRLIILDHASKARSPQCFYKGKVAGECTCEVDLDRIMPGKRGGVYTIDNTVLSCSRHNRERGCKEVVTYWNQ</sequence>